<dbReference type="AlphaFoldDB" id="A0A4Z2I1D8"/>
<gene>
    <name evidence="2" type="ORF">EYF80_018166</name>
</gene>
<reference evidence="2 3" key="1">
    <citation type="submission" date="2019-03" db="EMBL/GenBank/DDBJ databases">
        <title>First draft genome of Liparis tanakae, snailfish: a comprehensive survey of snailfish specific genes.</title>
        <authorList>
            <person name="Kim W."/>
            <person name="Song I."/>
            <person name="Jeong J.-H."/>
            <person name="Kim D."/>
            <person name="Kim S."/>
            <person name="Ryu S."/>
            <person name="Song J.Y."/>
            <person name="Lee S.K."/>
        </authorList>
    </citation>
    <scope>NUCLEOTIDE SEQUENCE [LARGE SCALE GENOMIC DNA]</scope>
    <source>
        <tissue evidence="2">Muscle</tissue>
    </source>
</reference>
<dbReference type="Proteomes" id="UP000314294">
    <property type="component" value="Unassembled WGS sequence"/>
</dbReference>
<feature type="transmembrane region" description="Helical" evidence="1">
    <location>
        <begin position="49"/>
        <end position="66"/>
    </location>
</feature>
<organism evidence="2 3">
    <name type="scientific">Liparis tanakae</name>
    <name type="common">Tanaka's snailfish</name>
    <dbReference type="NCBI Taxonomy" id="230148"/>
    <lineage>
        <taxon>Eukaryota</taxon>
        <taxon>Metazoa</taxon>
        <taxon>Chordata</taxon>
        <taxon>Craniata</taxon>
        <taxon>Vertebrata</taxon>
        <taxon>Euteleostomi</taxon>
        <taxon>Actinopterygii</taxon>
        <taxon>Neopterygii</taxon>
        <taxon>Teleostei</taxon>
        <taxon>Neoteleostei</taxon>
        <taxon>Acanthomorphata</taxon>
        <taxon>Eupercaria</taxon>
        <taxon>Perciformes</taxon>
        <taxon>Cottioidei</taxon>
        <taxon>Cottales</taxon>
        <taxon>Liparidae</taxon>
        <taxon>Liparis</taxon>
    </lineage>
</organism>
<evidence type="ECO:0000313" key="2">
    <source>
        <dbReference type="EMBL" id="TNN71641.1"/>
    </source>
</evidence>
<comment type="caution">
    <text evidence="2">The sequence shown here is derived from an EMBL/GenBank/DDBJ whole genome shotgun (WGS) entry which is preliminary data.</text>
</comment>
<sequence length="104" mass="11483">MARRDSLGGMLSPASLDTDCISSYYSLTVGFTIVPTDEISAREMDCECISVIIIIIIIIIFVVVIGHKPSSVIIKRQPGQAVDSIEFNRPIQNNHFTIISVFLK</sequence>
<keyword evidence="1" id="KW-0472">Membrane</keyword>
<keyword evidence="1" id="KW-0812">Transmembrane</keyword>
<accession>A0A4Z2I1D8</accession>
<protein>
    <submittedName>
        <fullName evidence="2">Uncharacterized protein</fullName>
    </submittedName>
</protein>
<keyword evidence="1" id="KW-1133">Transmembrane helix</keyword>
<dbReference type="EMBL" id="SRLO01000147">
    <property type="protein sequence ID" value="TNN71641.1"/>
    <property type="molecule type" value="Genomic_DNA"/>
</dbReference>
<evidence type="ECO:0000256" key="1">
    <source>
        <dbReference type="SAM" id="Phobius"/>
    </source>
</evidence>
<name>A0A4Z2I1D8_9TELE</name>
<keyword evidence="3" id="KW-1185">Reference proteome</keyword>
<evidence type="ECO:0000313" key="3">
    <source>
        <dbReference type="Proteomes" id="UP000314294"/>
    </source>
</evidence>
<proteinExistence type="predicted"/>